<accession>A0A0A9DPW9</accession>
<reference evidence="1" key="1">
    <citation type="submission" date="2014-09" db="EMBL/GenBank/DDBJ databases">
        <authorList>
            <person name="Magalhaes I.L.F."/>
            <person name="Oliveira U."/>
            <person name="Santos F.R."/>
            <person name="Vidigal T.H.D.A."/>
            <person name="Brescovit A.D."/>
            <person name="Santos A.J."/>
        </authorList>
    </citation>
    <scope>NUCLEOTIDE SEQUENCE</scope>
    <source>
        <tissue evidence="1">Shoot tissue taken approximately 20 cm above the soil surface</tissue>
    </source>
</reference>
<dbReference type="AlphaFoldDB" id="A0A0A9DPW9"/>
<evidence type="ECO:0000313" key="1">
    <source>
        <dbReference type="EMBL" id="JAD87690.1"/>
    </source>
</evidence>
<name>A0A0A9DPW9_ARUDO</name>
<organism evidence="1">
    <name type="scientific">Arundo donax</name>
    <name type="common">Giant reed</name>
    <name type="synonym">Donax arundinaceus</name>
    <dbReference type="NCBI Taxonomy" id="35708"/>
    <lineage>
        <taxon>Eukaryota</taxon>
        <taxon>Viridiplantae</taxon>
        <taxon>Streptophyta</taxon>
        <taxon>Embryophyta</taxon>
        <taxon>Tracheophyta</taxon>
        <taxon>Spermatophyta</taxon>
        <taxon>Magnoliopsida</taxon>
        <taxon>Liliopsida</taxon>
        <taxon>Poales</taxon>
        <taxon>Poaceae</taxon>
        <taxon>PACMAD clade</taxon>
        <taxon>Arundinoideae</taxon>
        <taxon>Arundineae</taxon>
        <taxon>Arundo</taxon>
    </lineage>
</organism>
<reference evidence="1" key="2">
    <citation type="journal article" date="2015" name="Data Brief">
        <title>Shoot transcriptome of the giant reed, Arundo donax.</title>
        <authorList>
            <person name="Barrero R.A."/>
            <person name="Guerrero F.D."/>
            <person name="Moolhuijzen P."/>
            <person name="Goolsby J.A."/>
            <person name="Tidwell J."/>
            <person name="Bellgard S.E."/>
            <person name="Bellgard M.I."/>
        </authorList>
    </citation>
    <scope>NUCLEOTIDE SEQUENCE</scope>
    <source>
        <tissue evidence="1">Shoot tissue taken approximately 20 cm above the soil surface</tissue>
    </source>
</reference>
<sequence length="60" mass="7216">MHLFEQRSYYLLITNALCEHTIVNDITIIRFIVKIIHLRYLGPVWHSSRFDIHAGFEFVK</sequence>
<protein>
    <submittedName>
        <fullName evidence="1">Uncharacterized protein</fullName>
    </submittedName>
</protein>
<proteinExistence type="predicted"/>
<dbReference type="EMBL" id="GBRH01210205">
    <property type="protein sequence ID" value="JAD87690.1"/>
    <property type="molecule type" value="Transcribed_RNA"/>
</dbReference>